<gene>
    <name evidence="1" type="ORF">ASPGLDRAFT_63815</name>
</gene>
<keyword evidence="2" id="KW-1185">Reference proteome</keyword>
<dbReference type="OrthoDB" id="4267316at2759"/>
<accession>A0A1L9VUS1</accession>
<evidence type="ECO:0000313" key="2">
    <source>
        <dbReference type="Proteomes" id="UP000184300"/>
    </source>
</evidence>
<dbReference type="VEuPathDB" id="FungiDB:ASPGLDRAFT_63815"/>
<sequence length="236" mass="27390">MPSIPPLQGSYGLFSLELQVHDTVRVGNCHSAQVVEVEVLTENPPVDGLSQGQHVVAKLYDPMYIDDNEFYVNPFLVADKGYTYETAAYGALYDLQGSPIPRYHGSYSLDIAEIHIEFESSLYARDVVFEDLRPRNIMLVNLKDEQTHTVFIDFAHVRFERLVYVPEGQEEPEYWQGTYILPLLRWHEVRGQTYGFEDWIDWDWQPWLEADFAETAATIKPGMVELFMPKTFLRKM</sequence>
<evidence type="ECO:0000313" key="1">
    <source>
        <dbReference type="EMBL" id="OJJ87671.1"/>
    </source>
</evidence>
<dbReference type="Proteomes" id="UP000184300">
    <property type="component" value="Unassembled WGS sequence"/>
</dbReference>
<protein>
    <recommendedName>
        <fullName evidence="3">Protein kinase domain-containing protein</fullName>
    </recommendedName>
</protein>
<organism evidence="1 2">
    <name type="scientific">Aspergillus glaucus CBS 516.65</name>
    <dbReference type="NCBI Taxonomy" id="1160497"/>
    <lineage>
        <taxon>Eukaryota</taxon>
        <taxon>Fungi</taxon>
        <taxon>Dikarya</taxon>
        <taxon>Ascomycota</taxon>
        <taxon>Pezizomycotina</taxon>
        <taxon>Eurotiomycetes</taxon>
        <taxon>Eurotiomycetidae</taxon>
        <taxon>Eurotiales</taxon>
        <taxon>Aspergillaceae</taxon>
        <taxon>Aspergillus</taxon>
        <taxon>Aspergillus subgen. Aspergillus</taxon>
    </lineage>
</organism>
<name>A0A1L9VUS1_ASPGL</name>
<dbReference type="RefSeq" id="XP_022404354.1">
    <property type="nucleotide sequence ID" value="XM_022548715.1"/>
</dbReference>
<evidence type="ECO:0008006" key="3">
    <source>
        <dbReference type="Google" id="ProtNLM"/>
    </source>
</evidence>
<dbReference type="GeneID" id="34464975"/>
<dbReference type="AlphaFoldDB" id="A0A1L9VUS1"/>
<reference evidence="2" key="1">
    <citation type="journal article" date="2017" name="Genome Biol.">
        <title>Comparative genomics reveals high biological diversity and specific adaptations in the industrially and medically important fungal genus Aspergillus.</title>
        <authorList>
            <person name="de Vries R.P."/>
            <person name="Riley R."/>
            <person name="Wiebenga A."/>
            <person name="Aguilar-Osorio G."/>
            <person name="Amillis S."/>
            <person name="Uchima C.A."/>
            <person name="Anderluh G."/>
            <person name="Asadollahi M."/>
            <person name="Askin M."/>
            <person name="Barry K."/>
            <person name="Battaglia E."/>
            <person name="Bayram O."/>
            <person name="Benocci T."/>
            <person name="Braus-Stromeyer S.A."/>
            <person name="Caldana C."/>
            <person name="Canovas D."/>
            <person name="Cerqueira G.C."/>
            <person name="Chen F."/>
            <person name="Chen W."/>
            <person name="Choi C."/>
            <person name="Clum A."/>
            <person name="Dos Santos R.A."/>
            <person name="Damasio A.R."/>
            <person name="Diallinas G."/>
            <person name="Emri T."/>
            <person name="Fekete E."/>
            <person name="Flipphi M."/>
            <person name="Freyberg S."/>
            <person name="Gallo A."/>
            <person name="Gournas C."/>
            <person name="Habgood R."/>
            <person name="Hainaut M."/>
            <person name="Harispe M.L."/>
            <person name="Henrissat B."/>
            <person name="Hilden K.S."/>
            <person name="Hope R."/>
            <person name="Hossain A."/>
            <person name="Karabika E."/>
            <person name="Karaffa L."/>
            <person name="Karanyi Z."/>
            <person name="Krasevec N."/>
            <person name="Kuo A."/>
            <person name="Kusch H."/>
            <person name="LaButti K."/>
            <person name="Lagendijk E.L."/>
            <person name="Lapidus A."/>
            <person name="Levasseur A."/>
            <person name="Lindquist E."/>
            <person name="Lipzen A."/>
            <person name="Logrieco A.F."/>
            <person name="MacCabe A."/>
            <person name="Maekelae M.R."/>
            <person name="Malavazi I."/>
            <person name="Melin P."/>
            <person name="Meyer V."/>
            <person name="Mielnichuk N."/>
            <person name="Miskei M."/>
            <person name="Molnar A.P."/>
            <person name="Mule G."/>
            <person name="Ngan C.Y."/>
            <person name="Orejas M."/>
            <person name="Orosz E."/>
            <person name="Ouedraogo J.P."/>
            <person name="Overkamp K.M."/>
            <person name="Park H.-S."/>
            <person name="Perrone G."/>
            <person name="Piumi F."/>
            <person name="Punt P.J."/>
            <person name="Ram A.F."/>
            <person name="Ramon A."/>
            <person name="Rauscher S."/>
            <person name="Record E."/>
            <person name="Riano-Pachon D.M."/>
            <person name="Robert V."/>
            <person name="Roehrig J."/>
            <person name="Ruller R."/>
            <person name="Salamov A."/>
            <person name="Salih N.S."/>
            <person name="Samson R.A."/>
            <person name="Sandor E."/>
            <person name="Sanguinetti M."/>
            <person name="Schuetze T."/>
            <person name="Sepcic K."/>
            <person name="Shelest E."/>
            <person name="Sherlock G."/>
            <person name="Sophianopoulou V."/>
            <person name="Squina F.M."/>
            <person name="Sun H."/>
            <person name="Susca A."/>
            <person name="Todd R.B."/>
            <person name="Tsang A."/>
            <person name="Unkles S.E."/>
            <person name="van de Wiele N."/>
            <person name="van Rossen-Uffink D."/>
            <person name="Oliveira J.V."/>
            <person name="Vesth T.C."/>
            <person name="Visser J."/>
            <person name="Yu J.-H."/>
            <person name="Zhou M."/>
            <person name="Andersen M.R."/>
            <person name="Archer D.B."/>
            <person name="Baker S.E."/>
            <person name="Benoit I."/>
            <person name="Brakhage A.A."/>
            <person name="Braus G.H."/>
            <person name="Fischer R."/>
            <person name="Frisvad J.C."/>
            <person name="Goldman G.H."/>
            <person name="Houbraken J."/>
            <person name="Oakley B."/>
            <person name="Pocsi I."/>
            <person name="Scazzocchio C."/>
            <person name="Seiboth B."/>
            <person name="vanKuyk P.A."/>
            <person name="Wortman J."/>
            <person name="Dyer P.S."/>
            <person name="Grigoriev I.V."/>
        </authorList>
    </citation>
    <scope>NUCLEOTIDE SEQUENCE [LARGE SCALE GENOMIC DNA]</scope>
    <source>
        <strain evidence="2">CBS 516.65</strain>
    </source>
</reference>
<proteinExistence type="predicted"/>
<dbReference type="EMBL" id="KV878890">
    <property type="protein sequence ID" value="OJJ87671.1"/>
    <property type="molecule type" value="Genomic_DNA"/>
</dbReference>